<dbReference type="PROSITE" id="PS50977">
    <property type="entry name" value="HTH_TETR_2"/>
    <property type="match status" value="1"/>
</dbReference>
<dbReference type="InterPro" id="IPR036271">
    <property type="entry name" value="Tet_transcr_reg_TetR-rel_C_sf"/>
</dbReference>
<comment type="caution">
    <text evidence="6">The sequence shown here is derived from an EMBL/GenBank/DDBJ whole genome shotgun (WGS) entry which is preliminary data.</text>
</comment>
<dbReference type="SUPFAM" id="SSF46689">
    <property type="entry name" value="Homeodomain-like"/>
    <property type="match status" value="1"/>
</dbReference>
<proteinExistence type="predicted"/>
<dbReference type="InterPro" id="IPR050109">
    <property type="entry name" value="HTH-type_TetR-like_transc_reg"/>
</dbReference>
<dbReference type="Pfam" id="PF13305">
    <property type="entry name" value="TetR_C_33"/>
    <property type="match status" value="1"/>
</dbReference>
<protein>
    <submittedName>
        <fullName evidence="6">TetR/AcrR family transcriptional regulator</fullName>
    </submittedName>
</protein>
<sequence length="206" mass="21585">MSGAEIPVRLRLIQAAARLLDEEGPSALSTRRLATEVGMSTMAVYTHFGGMPDLIRAVVQEAFDRFGAHLNAVERSDDPIADLARLAVAYRTNARTNPHLYAVMFAGGHAENTGEVAGALATFQILVDTVTRAIEAGLLRPGDPLIVAGQLWSALHGFTLLELAGFWGPDGLAPADDVAATMLTTMYIGLGGDPTTTAGSVRGALG</sequence>
<evidence type="ECO:0000259" key="5">
    <source>
        <dbReference type="PROSITE" id="PS50977"/>
    </source>
</evidence>
<dbReference type="GO" id="GO:0003700">
    <property type="term" value="F:DNA-binding transcription factor activity"/>
    <property type="evidence" value="ECO:0007669"/>
    <property type="project" value="TreeGrafter"/>
</dbReference>
<dbReference type="AlphaFoldDB" id="A0A848KBN7"/>
<feature type="DNA-binding region" description="H-T-H motif" evidence="4">
    <location>
        <begin position="29"/>
        <end position="48"/>
    </location>
</feature>
<feature type="domain" description="HTH tetR-type" evidence="5">
    <location>
        <begin position="6"/>
        <end position="66"/>
    </location>
</feature>
<dbReference type="GO" id="GO:0000976">
    <property type="term" value="F:transcription cis-regulatory region binding"/>
    <property type="evidence" value="ECO:0007669"/>
    <property type="project" value="TreeGrafter"/>
</dbReference>
<evidence type="ECO:0000313" key="7">
    <source>
        <dbReference type="Proteomes" id="UP000535543"/>
    </source>
</evidence>
<name>A0A848KBN7_9NOCA</name>
<reference evidence="6 7" key="2">
    <citation type="submission" date="2020-06" db="EMBL/GenBank/DDBJ databases">
        <title>Antribacter stalactiti gen. nov., sp. nov., a new member of the family Nacardiaceae isolated from a cave.</title>
        <authorList>
            <person name="Kim I.S."/>
        </authorList>
    </citation>
    <scope>NUCLEOTIDE SEQUENCE [LARGE SCALE GENOMIC DNA]</scope>
    <source>
        <strain evidence="6 7">YC2-7</strain>
    </source>
</reference>
<dbReference type="Pfam" id="PF00440">
    <property type="entry name" value="TetR_N"/>
    <property type="match status" value="1"/>
</dbReference>
<evidence type="ECO:0000256" key="3">
    <source>
        <dbReference type="ARBA" id="ARBA00023163"/>
    </source>
</evidence>
<accession>A0A848KBN7</accession>
<evidence type="ECO:0000256" key="1">
    <source>
        <dbReference type="ARBA" id="ARBA00023015"/>
    </source>
</evidence>
<keyword evidence="1" id="KW-0805">Transcription regulation</keyword>
<evidence type="ECO:0000313" key="6">
    <source>
        <dbReference type="EMBL" id="NMN95729.1"/>
    </source>
</evidence>
<dbReference type="PANTHER" id="PTHR30055">
    <property type="entry name" value="HTH-TYPE TRANSCRIPTIONAL REGULATOR RUTR"/>
    <property type="match status" value="1"/>
</dbReference>
<keyword evidence="3" id="KW-0804">Transcription</keyword>
<dbReference type="PRINTS" id="PR00455">
    <property type="entry name" value="HTHTETR"/>
</dbReference>
<dbReference type="InterPro" id="IPR001647">
    <property type="entry name" value="HTH_TetR"/>
</dbReference>
<dbReference type="Proteomes" id="UP000535543">
    <property type="component" value="Unassembled WGS sequence"/>
</dbReference>
<evidence type="ECO:0000256" key="4">
    <source>
        <dbReference type="PROSITE-ProRule" id="PRU00335"/>
    </source>
</evidence>
<gene>
    <name evidence="6" type="ORF">FGL95_11860</name>
</gene>
<dbReference type="RefSeq" id="WP_169586857.1">
    <property type="nucleotide sequence ID" value="NZ_VCQU01000003.1"/>
</dbReference>
<evidence type="ECO:0000256" key="2">
    <source>
        <dbReference type="ARBA" id="ARBA00023125"/>
    </source>
</evidence>
<dbReference type="SUPFAM" id="SSF48498">
    <property type="entry name" value="Tetracyclin repressor-like, C-terminal domain"/>
    <property type="match status" value="1"/>
</dbReference>
<dbReference type="EMBL" id="VCQU01000003">
    <property type="protein sequence ID" value="NMN95729.1"/>
    <property type="molecule type" value="Genomic_DNA"/>
</dbReference>
<keyword evidence="2 4" id="KW-0238">DNA-binding</keyword>
<reference evidence="6 7" key="1">
    <citation type="submission" date="2019-05" db="EMBL/GenBank/DDBJ databases">
        <authorList>
            <person name="Lee S.D."/>
        </authorList>
    </citation>
    <scope>NUCLEOTIDE SEQUENCE [LARGE SCALE GENOMIC DNA]</scope>
    <source>
        <strain evidence="6 7">YC2-7</strain>
    </source>
</reference>
<dbReference type="InterPro" id="IPR025996">
    <property type="entry name" value="MT1864/Rv1816-like_C"/>
</dbReference>
<dbReference type="InterPro" id="IPR009057">
    <property type="entry name" value="Homeodomain-like_sf"/>
</dbReference>
<dbReference type="PANTHER" id="PTHR30055:SF209">
    <property type="entry name" value="POSSIBLE TRANSCRIPTIONAL REGULATORY PROTEIN (PROBABLY TETR-FAMILY)"/>
    <property type="match status" value="1"/>
</dbReference>
<dbReference type="Gene3D" id="1.10.357.10">
    <property type="entry name" value="Tetracycline Repressor, domain 2"/>
    <property type="match status" value="1"/>
</dbReference>
<organism evidence="6 7">
    <name type="scientific">Antrihabitans stalactiti</name>
    <dbReference type="NCBI Taxonomy" id="2584121"/>
    <lineage>
        <taxon>Bacteria</taxon>
        <taxon>Bacillati</taxon>
        <taxon>Actinomycetota</taxon>
        <taxon>Actinomycetes</taxon>
        <taxon>Mycobacteriales</taxon>
        <taxon>Nocardiaceae</taxon>
        <taxon>Antrihabitans</taxon>
    </lineage>
</organism>
<keyword evidence="7" id="KW-1185">Reference proteome</keyword>